<dbReference type="InterPro" id="IPR001478">
    <property type="entry name" value="PDZ"/>
</dbReference>
<dbReference type="SUPFAM" id="SSF50156">
    <property type="entry name" value="PDZ domain-like"/>
    <property type="match status" value="1"/>
</dbReference>
<protein>
    <recommendedName>
        <fullName evidence="3">PDZ domain-containing protein</fullName>
    </recommendedName>
</protein>
<dbReference type="AlphaFoldDB" id="A0A2I2L004"/>
<feature type="compositionally biased region" description="Low complexity" evidence="1">
    <location>
        <begin position="282"/>
        <end position="291"/>
    </location>
</feature>
<feature type="signal peptide" evidence="2">
    <location>
        <begin position="1"/>
        <end position="23"/>
    </location>
</feature>
<evidence type="ECO:0000259" key="3">
    <source>
        <dbReference type="SMART" id="SM00228"/>
    </source>
</evidence>
<evidence type="ECO:0000313" key="4">
    <source>
        <dbReference type="EMBL" id="SNQ51251.1"/>
    </source>
</evidence>
<keyword evidence="2" id="KW-0732">Signal</keyword>
<reference evidence="4 5" key="1">
    <citation type="submission" date="2017-06" db="EMBL/GenBank/DDBJ databases">
        <authorList>
            <person name="Kim H.J."/>
            <person name="Triplett B.A."/>
        </authorList>
    </citation>
    <scope>NUCLEOTIDE SEQUENCE [LARGE SCALE GENOMIC DNA]</scope>
    <source>
        <strain evidence="4">FRACA_ARgP5</strain>
    </source>
</reference>
<gene>
    <name evidence="4" type="ORF">FRACA_650014</name>
</gene>
<name>A0A2I2L004_9ACTN</name>
<evidence type="ECO:0000256" key="2">
    <source>
        <dbReference type="SAM" id="SignalP"/>
    </source>
</evidence>
<feature type="region of interest" description="Disordered" evidence="1">
    <location>
        <begin position="269"/>
        <end position="300"/>
    </location>
</feature>
<organism evidence="4 5">
    <name type="scientific">Frankia canadensis</name>
    <dbReference type="NCBI Taxonomy" id="1836972"/>
    <lineage>
        <taxon>Bacteria</taxon>
        <taxon>Bacillati</taxon>
        <taxon>Actinomycetota</taxon>
        <taxon>Actinomycetes</taxon>
        <taxon>Frankiales</taxon>
        <taxon>Frankiaceae</taxon>
        <taxon>Frankia</taxon>
    </lineage>
</organism>
<dbReference type="EMBL" id="FZMO01000531">
    <property type="protein sequence ID" value="SNQ51251.1"/>
    <property type="molecule type" value="Genomic_DNA"/>
</dbReference>
<dbReference type="InterPro" id="IPR036034">
    <property type="entry name" value="PDZ_sf"/>
</dbReference>
<evidence type="ECO:0000313" key="5">
    <source>
        <dbReference type="Proteomes" id="UP000234331"/>
    </source>
</evidence>
<evidence type="ECO:0000256" key="1">
    <source>
        <dbReference type="SAM" id="MobiDB-lite"/>
    </source>
</evidence>
<sequence length="300" mass="28289">MAVAAMAVALPVGVGLTAGAAQASPPSGSVSSAAGVTATSVSSAHPAIANVTAAGDGKGAPCPLPPDGIVHKTLPGSGGQPAGGAVHNEVFGAGGQSASAPALPAPEGAPVDGETVDGATFVAGGAGDGSGPVTRRNVVRAPAGEAGGTAEFGIATCDTHGGQVFAIHVGPPAGGGAPVLTIAQVQGGPAAAAGLRAGDVVQSIDGAAPIVNGKPDRKVIEKLLPPDSGTRTVHLVVHRPSTNRTWTVALTLQPPPGAPAGKPWIHRFVHPGAPGAPGGASGSDAPGSAQAVPAPPTLGG</sequence>
<dbReference type="Gene3D" id="2.30.42.10">
    <property type="match status" value="1"/>
</dbReference>
<keyword evidence="5" id="KW-1185">Reference proteome</keyword>
<accession>A0A2I2L004</accession>
<feature type="domain" description="PDZ" evidence="3">
    <location>
        <begin position="150"/>
        <end position="241"/>
    </location>
</feature>
<feature type="chain" id="PRO_5014914104" description="PDZ domain-containing protein" evidence="2">
    <location>
        <begin position="24"/>
        <end position="300"/>
    </location>
</feature>
<dbReference type="Pfam" id="PF00595">
    <property type="entry name" value="PDZ"/>
    <property type="match status" value="1"/>
</dbReference>
<dbReference type="Proteomes" id="UP000234331">
    <property type="component" value="Unassembled WGS sequence"/>
</dbReference>
<proteinExistence type="predicted"/>
<dbReference type="RefSeq" id="WP_101835044.1">
    <property type="nucleotide sequence ID" value="NZ_FZMO01000531.1"/>
</dbReference>
<dbReference type="SMART" id="SM00228">
    <property type="entry name" value="PDZ"/>
    <property type="match status" value="1"/>
</dbReference>